<proteinExistence type="predicted"/>
<dbReference type="EMBL" id="PUHW01000057">
    <property type="protein sequence ID" value="KAG0689866.1"/>
    <property type="molecule type" value="Genomic_DNA"/>
</dbReference>
<keyword evidence="3" id="KW-1185">Reference proteome</keyword>
<reference evidence="2" key="1">
    <citation type="submission" date="2020-11" db="EMBL/GenBank/DDBJ databases">
        <title>Kefir isolates.</title>
        <authorList>
            <person name="Marcisauskas S."/>
            <person name="Kim Y."/>
            <person name="Blasche S."/>
        </authorList>
    </citation>
    <scope>NUCLEOTIDE SEQUENCE</scope>
    <source>
        <strain evidence="2">Olga-1</strain>
    </source>
</reference>
<accession>A0A9P7BGC4</accession>
<sequence length="643" mass="75244">MLDSVLIYLLVVSGNKDKEEIYEVSSDFSLMIQECTRSPVEKFLDRVAIEFNKCYYTDGVKESSDDESPGTVTIPQIEVLNYFLTRIHISELSAWQQIESTQQTTKRDFDVRSDFQNEQNILSGIYNSFIDNDGYNTINTNRYKKKQFSQKIGLLDTRIANKLSDMEFEDVLNTLDQLYYFFSIILCIGILGRRSSWGITQLNYLNNGSKIWLLKWCEVEANMKPIINDEGSIENDSILISSSNINSVMNGEGWMNILETGEGEKNDGNINIVGNFDSTDEENLQLVNNLVKKCEKLIVKNEEIELKNSKLLTENNELKFEMDKLNREIDQIKNGIPASVDGSNISETVIDNESELIRNELGLISIGSSHQSNILFDEIVEKAKHSVRTECDAMYSRIIAKRNEMFERKIYRLQGDIEEYKEKIKLFKEDNDELHRRYDLLEEEKELCCEYYKLSSMFYLSSYQIERNQKIWDLNEKDYIEIKNVDMYELNKMLIKEELRYGEIISLLGEFLEKYRVNMLIMMKVIFDLKELSSIHYESGQSNSEYWSQLISMSVSIQNLRVTIKEMKFEENKGIDNFLNYCMNQVIDSISWVLEFKEEDIMKIMEECRLEKESIQFKDYGDLRDIVGLEKFVDVVDLNLKND</sequence>
<evidence type="ECO:0000313" key="2">
    <source>
        <dbReference type="EMBL" id="KAG0689866.1"/>
    </source>
</evidence>
<evidence type="ECO:0000256" key="1">
    <source>
        <dbReference type="SAM" id="Coils"/>
    </source>
</evidence>
<organism evidence="2 3">
    <name type="scientific">Pichia californica</name>
    <dbReference type="NCBI Taxonomy" id="460514"/>
    <lineage>
        <taxon>Eukaryota</taxon>
        <taxon>Fungi</taxon>
        <taxon>Dikarya</taxon>
        <taxon>Ascomycota</taxon>
        <taxon>Saccharomycotina</taxon>
        <taxon>Pichiomycetes</taxon>
        <taxon>Pichiales</taxon>
        <taxon>Pichiaceae</taxon>
        <taxon>Pichia</taxon>
    </lineage>
</organism>
<feature type="coiled-coil region" evidence="1">
    <location>
        <begin position="403"/>
        <end position="444"/>
    </location>
</feature>
<keyword evidence="1" id="KW-0175">Coiled coil</keyword>
<protein>
    <submittedName>
        <fullName evidence="2">Uncharacterized protein</fullName>
    </submittedName>
</protein>
<feature type="coiled-coil region" evidence="1">
    <location>
        <begin position="287"/>
        <end position="335"/>
    </location>
</feature>
<dbReference type="OrthoDB" id="3998245at2759"/>
<evidence type="ECO:0000313" key="3">
    <source>
        <dbReference type="Proteomes" id="UP000697127"/>
    </source>
</evidence>
<name>A0A9P7BGC4_9ASCO</name>
<dbReference type="AlphaFoldDB" id="A0A9P7BGC4"/>
<dbReference type="Proteomes" id="UP000697127">
    <property type="component" value="Unassembled WGS sequence"/>
</dbReference>
<comment type="caution">
    <text evidence="2">The sequence shown here is derived from an EMBL/GenBank/DDBJ whole genome shotgun (WGS) entry which is preliminary data.</text>
</comment>
<gene>
    <name evidence="2" type="ORF">C6P40_004336</name>
</gene>